<keyword evidence="4" id="KW-1185">Reference proteome</keyword>
<dbReference type="Pfam" id="PF04122">
    <property type="entry name" value="CW_binding_2"/>
    <property type="match status" value="3"/>
</dbReference>
<feature type="signal peptide" evidence="2">
    <location>
        <begin position="1"/>
        <end position="33"/>
    </location>
</feature>
<dbReference type="OrthoDB" id="904022at2"/>
<sequence>MRSFPGTLMRPSIAIAAALTLTGVLGSPLGAAASDRTTASTAVTHQGPLAKATHVYGVNTKNGSPIQGLTVEVAGAPVVSGTAPNGTNIATSARKNRQSLTNQLRQGTDASVHAAVTSTVPRLGTESVYDSAVAISQRAWQPGKAETVYITRGDRVTDALSAGSLSDGPILMVPSTGAVPDNVRQEIDRLAPSQVIALGGESAVSAETLQSAAQGRNVSRLSGANSYETAAAIARRAFPNGAEEVYLAGLGQVARKQIQSSPDAAAAGALTKGPVLPVPHTGQVPAAIKNVIAQLTPRKVYALGGSNVVTPRALTLAAAGRSTGRLAGVDRYTTSAAIARHAFPSGSKVAYLVSTSRLQEAVLGGTLSDGPTLFVPPAGAKYKKQASTVAGALNVLGVRYVGALSPASALSNTALAAVLTKAPNVTDNPLPPYPGGDDTVSTPAPTPNPAPAGDTCESLVTSFHPVPMSSKYSIKCVDSIDNNPNILGLTTSYVYTDTGELANGVVEINRNQSITSVKQTIAHELSHAYSYAYLSSTQRAWFVTELRKVDSGVINNDFGGSDYDHMPAEQWARGQAKCVGWGDPFNRPTASCSLINGAINYGR</sequence>
<dbReference type="RefSeq" id="WP_051277719.1">
    <property type="nucleotide sequence ID" value="NZ_LT906453.1"/>
</dbReference>
<evidence type="ECO:0000313" key="3">
    <source>
        <dbReference type="EMBL" id="SNV19761.1"/>
    </source>
</evidence>
<dbReference type="InterPro" id="IPR007253">
    <property type="entry name" value="Cell_wall-bd_2"/>
</dbReference>
<reference evidence="3 4" key="1">
    <citation type="submission" date="2017-06" db="EMBL/GenBank/DDBJ databases">
        <authorList>
            <consortium name="Pathogen Informatics"/>
        </authorList>
    </citation>
    <scope>NUCLEOTIDE SEQUENCE [LARGE SCALE GENOMIC DNA]</scope>
    <source>
        <strain evidence="3 4">NCTC13039</strain>
    </source>
</reference>
<dbReference type="GeneID" id="63459061"/>
<keyword evidence="2" id="KW-0732">Signal</keyword>
<dbReference type="STRING" id="1121387.GCA_000429885_02302"/>
<dbReference type="PANTHER" id="PTHR30032">
    <property type="entry name" value="N-ACETYLMURAMOYL-L-ALANINE AMIDASE-RELATED"/>
    <property type="match status" value="1"/>
</dbReference>
<proteinExistence type="predicted"/>
<dbReference type="KEGG" id="dco:SAMEA4475696_0805"/>
<accession>A0A239VC35</accession>
<evidence type="ECO:0000256" key="1">
    <source>
        <dbReference type="SAM" id="MobiDB-lite"/>
    </source>
</evidence>
<dbReference type="Proteomes" id="UP000242637">
    <property type="component" value="Chromosome 1"/>
</dbReference>
<dbReference type="Gene3D" id="3.40.50.12090">
    <property type="match status" value="1"/>
</dbReference>
<evidence type="ECO:0000256" key="2">
    <source>
        <dbReference type="SAM" id="SignalP"/>
    </source>
</evidence>
<dbReference type="AlphaFoldDB" id="A0A239VC35"/>
<dbReference type="InterPro" id="IPR051922">
    <property type="entry name" value="Bact_Sporulation_Assoc"/>
</dbReference>
<evidence type="ECO:0000313" key="4">
    <source>
        <dbReference type="Proteomes" id="UP000242637"/>
    </source>
</evidence>
<gene>
    <name evidence="3" type="ORF">SAMEA4475696_00805</name>
</gene>
<protein>
    <submittedName>
        <fullName evidence="3">Putative cell wall binding repeat 2</fullName>
    </submittedName>
</protein>
<dbReference type="GO" id="GO:0030288">
    <property type="term" value="C:outer membrane-bounded periplasmic space"/>
    <property type="evidence" value="ECO:0007669"/>
    <property type="project" value="TreeGrafter"/>
</dbReference>
<organism evidence="3 4">
    <name type="scientific">Dermatophilus congolensis</name>
    <dbReference type="NCBI Taxonomy" id="1863"/>
    <lineage>
        <taxon>Bacteria</taxon>
        <taxon>Bacillati</taxon>
        <taxon>Actinomycetota</taxon>
        <taxon>Actinomycetes</taxon>
        <taxon>Micrococcales</taxon>
        <taxon>Dermatophilaceae</taxon>
        <taxon>Dermatophilus</taxon>
    </lineage>
</organism>
<feature type="region of interest" description="Disordered" evidence="1">
    <location>
        <begin position="426"/>
        <end position="452"/>
    </location>
</feature>
<name>A0A239VC35_9MICO</name>
<dbReference type="PANTHER" id="PTHR30032:SF4">
    <property type="entry name" value="AMIDASE ENHANCER"/>
    <property type="match status" value="1"/>
</dbReference>
<feature type="chain" id="PRO_5011298713" evidence="2">
    <location>
        <begin position="34"/>
        <end position="603"/>
    </location>
</feature>
<dbReference type="EMBL" id="LT906453">
    <property type="protein sequence ID" value="SNV19761.1"/>
    <property type="molecule type" value="Genomic_DNA"/>
</dbReference>